<dbReference type="WBParaSite" id="OFLC_0001428601-mRNA-1">
    <property type="protein sequence ID" value="OFLC_0001428601-mRNA-1"/>
    <property type="gene ID" value="OFLC_0001428601"/>
</dbReference>
<organism evidence="4">
    <name type="scientific">Onchocerca flexuosa</name>
    <dbReference type="NCBI Taxonomy" id="387005"/>
    <lineage>
        <taxon>Eukaryota</taxon>
        <taxon>Metazoa</taxon>
        <taxon>Ecdysozoa</taxon>
        <taxon>Nematoda</taxon>
        <taxon>Chromadorea</taxon>
        <taxon>Rhabditida</taxon>
        <taxon>Spirurina</taxon>
        <taxon>Spiruromorpha</taxon>
        <taxon>Filarioidea</taxon>
        <taxon>Onchocercidae</taxon>
        <taxon>Onchocerca</taxon>
    </lineage>
</organism>
<reference evidence="2 3" key="2">
    <citation type="submission" date="2018-11" db="EMBL/GenBank/DDBJ databases">
        <authorList>
            <consortium name="Pathogen Informatics"/>
        </authorList>
    </citation>
    <scope>NUCLEOTIDE SEQUENCE [LARGE SCALE GENOMIC DNA]</scope>
</reference>
<reference evidence="4" key="1">
    <citation type="submission" date="2016-06" db="UniProtKB">
        <authorList>
            <consortium name="WormBaseParasite"/>
        </authorList>
    </citation>
    <scope>IDENTIFICATION</scope>
</reference>
<name>A0A183I3G6_9BILA</name>
<dbReference type="AlphaFoldDB" id="A0A183I3G6"/>
<sequence length="176" mass="20561">MGDTEESIDINGTESNKRKNAVNENPSASPCGSSSSGEIKDDSDGEAEDVVRIAQSDATKNGYIEYRRREPERDFYDSRERDVPQQFDPNNDYRHPHLSPEQICLRVRKIPSPDVLVELNDIGLRHLLSDVHELDREQIRLYNNRRRLLEFVFGFEAIFLSLYMRFKESFRRPKKI</sequence>
<accession>A0A183I3G6</accession>
<evidence type="ECO:0000313" key="4">
    <source>
        <dbReference type="WBParaSite" id="OFLC_0001428601-mRNA-1"/>
    </source>
</evidence>
<evidence type="ECO:0000313" key="3">
    <source>
        <dbReference type="Proteomes" id="UP000267606"/>
    </source>
</evidence>
<protein>
    <submittedName>
        <fullName evidence="2 4">Uncharacterized protein</fullName>
    </submittedName>
</protein>
<keyword evidence="3" id="KW-1185">Reference proteome</keyword>
<feature type="region of interest" description="Disordered" evidence="1">
    <location>
        <begin position="1"/>
        <end position="54"/>
    </location>
</feature>
<gene>
    <name evidence="2" type="ORF">OFLC_LOCUS14278</name>
</gene>
<proteinExistence type="predicted"/>
<feature type="compositionally biased region" description="Basic and acidic residues" evidence="1">
    <location>
        <begin position="69"/>
        <end position="83"/>
    </location>
</feature>
<evidence type="ECO:0000256" key="1">
    <source>
        <dbReference type="SAM" id="MobiDB-lite"/>
    </source>
</evidence>
<dbReference type="Proteomes" id="UP000267606">
    <property type="component" value="Unassembled WGS sequence"/>
</dbReference>
<dbReference type="EMBL" id="UZAJ01040733">
    <property type="protein sequence ID" value="VDP16301.1"/>
    <property type="molecule type" value="Genomic_DNA"/>
</dbReference>
<feature type="region of interest" description="Disordered" evidence="1">
    <location>
        <begin position="69"/>
        <end position="95"/>
    </location>
</feature>
<evidence type="ECO:0000313" key="2">
    <source>
        <dbReference type="EMBL" id="VDP16301.1"/>
    </source>
</evidence>
<feature type="compositionally biased region" description="Low complexity" evidence="1">
    <location>
        <begin position="26"/>
        <end position="37"/>
    </location>
</feature>